<dbReference type="InterPro" id="IPR016032">
    <property type="entry name" value="Sig_transdc_resp-reg_C-effctor"/>
</dbReference>
<dbReference type="OrthoDB" id="1123107at2"/>
<gene>
    <name evidence="5" type="ORF">SAMN04489798_6221</name>
</gene>
<name>A0A1H0TNQ2_9PSED</name>
<dbReference type="EMBL" id="LT629705">
    <property type="protein sequence ID" value="SDP55395.1"/>
    <property type="molecule type" value="Genomic_DNA"/>
</dbReference>
<dbReference type="SUPFAM" id="SSF48452">
    <property type="entry name" value="TPR-like"/>
    <property type="match status" value="1"/>
</dbReference>
<dbReference type="Gene3D" id="1.25.40.10">
    <property type="entry name" value="Tetratricopeptide repeat domain"/>
    <property type="match status" value="1"/>
</dbReference>
<dbReference type="PANTHER" id="PTHR44688">
    <property type="entry name" value="DNA-BINDING TRANSCRIPTIONAL ACTIVATOR DEVR_DOSR"/>
    <property type="match status" value="1"/>
</dbReference>
<dbReference type="RefSeq" id="WP_090188288.1">
    <property type="nucleotide sequence ID" value="NZ_LT629705.1"/>
</dbReference>
<dbReference type="PANTHER" id="PTHR44688:SF16">
    <property type="entry name" value="DNA-BINDING TRANSCRIPTIONAL ACTIVATOR DEVR_DOSR"/>
    <property type="match status" value="1"/>
</dbReference>
<dbReference type="GO" id="GO:0003677">
    <property type="term" value="F:DNA binding"/>
    <property type="evidence" value="ECO:0007669"/>
    <property type="project" value="UniProtKB-KW"/>
</dbReference>
<dbReference type="CDD" id="cd06170">
    <property type="entry name" value="LuxR_C_like"/>
    <property type="match status" value="1"/>
</dbReference>
<dbReference type="InterPro" id="IPR041617">
    <property type="entry name" value="TPR_MalT"/>
</dbReference>
<accession>A0A1H0TNQ2</accession>
<dbReference type="SUPFAM" id="SSF46894">
    <property type="entry name" value="C-terminal effector domain of the bipartite response regulators"/>
    <property type="match status" value="1"/>
</dbReference>
<sequence>MTAMTPCLDRPGFLPRLSSHHLSRDRLTQPLLASAARVKLLCAPAGSGKTALLTDCLLQAPPHCRVCWLPLSGVALSPADFCQRLAQTLGLASAQESDVLGALARLQAPTWLFVDDYCRVPNPELDHLLDRMLAASSPMLTWWLGGRRRPQCNWPRLLLDDELYECERATLAFNQTEIASLLRHLSPVDASTAASKIIQRSGGWCAGVRVALLQKCDWSRSDPQHSRPDTLLDYLEHELFTSLTPELAEVWRVLAHFPRFNARLCDHLFGAGEGAQFLKTLQELGCFIEPWRETDDWLQIFPPLTQLMRAEQWPAGRSWHRRACQWFAAELDWKAAFEHALLAEEFEVAVSLLQHFNFEHLFEEQTVVLLLHLHEQQGEELMLGSSQLVGLITAALLFAGRFGQAADCIEHLSRFTPQPSAFLQRQLIARWQAQQGWLLHLQGHMEGARAHFVDALSVLGPDLWPVRLMCLSGLTQQALLRGELDVAQAINRDALCLARAQGSLVFEGLLELDHAQLLEQRGAPQRAESLLANIHGLLTRQHRKAEPLLGRIALHRGRLSLTQGLDAVAAEYFEAGLQICLRNHDKRVLYGFLGLAQLAANKRDYAQAFVHLRDAERLMQQRQIPDTVYRGALLQVSSQLWLQQGRPELAHEALSRVLRHYRSPLARQAPPATLMLIARNEYLLVLAQVYLHQSKDPMSQLAPLLEQSQRSAMLALEVELLFAGAEVAWLSGDCVMARESLQRGLTLVDRCGLRQAFCELQLRQPDLLSTLGVSGICLENTVLASEVNPLSQREVEVLKLIAMGNSNQQIAEQLFISLHTVKTHSRRIHGKLGVERRTQAVAKAKRLGLLD</sequence>
<feature type="domain" description="HTH luxR-type" evidence="4">
    <location>
        <begin position="783"/>
        <end position="848"/>
    </location>
</feature>
<dbReference type="Proteomes" id="UP000198827">
    <property type="component" value="Chromosome I"/>
</dbReference>
<evidence type="ECO:0000313" key="5">
    <source>
        <dbReference type="EMBL" id="SDP55395.1"/>
    </source>
</evidence>
<dbReference type="InterPro" id="IPR036388">
    <property type="entry name" value="WH-like_DNA-bd_sf"/>
</dbReference>
<evidence type="ECO:0000256" key="1">
    <source>
        <dbReference type="ARBA" id="ARBA00023015"/>
    </source>
</evidence>
<dbReference type="InterPro" id="IPR011990">
    <property type="entry name" value="TPR-like_helical_dom_sf"/>
</dbReference>
<protein>
    <submittedName>
        <fullName evidence="5">ATP-, maltotriose-and DNA-dependent transcriptional regulator MalT</fullName>
    </submittedName>
</protein>
<keyword evidence="3" id="KW-0804">Transcription</keyword>
<keyword evidence="2" id="KW-0238">DNA-binding</keyword>
<dbReference type="InterPro" id="IPR000792">
    <property type="entry name" value="Tscrpt_reg_LuxR_C"/>
</dbReference>
<dbReference type="PRINTS" id="PR00038">
    <property type="entry name" value="HTHLUXR"/>
</dbReference>
<dbReference type="PROSITE" id="PS50043">
    <property type="entry name" value="HTH_LUXR_2"/>
    <property type="match status" value="1"/>
</dbReference>
<dbReference type="PROSITE" id="PS00622">
    <property type="entry name" value="HTH_LUXR_1"/>
    <property type="match status" value="1"/>
</dbReference>
<evidence type="ECO:0000256" key="2">
    <source>
        <dbReference type="ARBA" id="ARBA00023125"/>
    </source>
</evidence>
<evidence type="ECO:0000256" key="3">
    <source>
        <dbReference type="ARBA" id="ARBA00023163"/>
    </source>
</evidence>
<dbReference type="AlphaFoldDB" id="A0A1H0TNQ2"/>
<organism evidence="5 6">
    <name type="scientific">Pseudomonas arsenicoxydans</name>
    <dbReference type="NCBI Taxonomy" id="702115"/>
    <lineage>
        <taxon>Bacteria</taxon>
        <taxon>Pseudomonadati</taxon>
        <taxon>Pseudomonadota</taxon>
        <taxon>Gammaproteobacteria</taxon>
        <taxon>Pseudomonadales</taxon>
        <taxon>Pseudomonadaceae</taxon>
        <taxon>Pseudomonas</taxon>
    </lineage>
</organism>
<dbReference type="Pfam" id="PF00196">
    <property type="entry name" value="GerE"/>
    <property type="match status" value="1"/>
</dbReference>
<dbReference type="Pfam" id="PF17874">
    <property type="entry name" value="TPR_MalT"/>
    <property type="match status" value="1"/>
</dbReference>
<keyword evidence="1" id="KW-0805">Transcription regulation</keyword>
<evidence type="ECO:0000259" key="4">
    <source>
        <dbReference type="PROSITE" id="PS50043"/>
    </source>
</evidence>
<dbReference type="Gene3D" id="1.10.10.10">
    <property type="entry name" value="Winged helix-like DNA-binding domain superfamily/Winged helix DNA-binding domain"/>
    <property type="match status" value="1"/>
</dbReference>
<reference evidence="5 6" key="1">
    <citation type="submission" date="2016-10" db="EMBL/GenBank/DDBJ databases">
        <authorList>
            <person name="de Groot N.N."/>
        </authorList>
    </citation>
    <scope>NUCLEOTIDE SEQUENCE [LARGE SCALE GENOMIC DNA]</scope>
    <source>
        <strain evidence="5 6">CECT 7543</strain>
    </source>
</reference>
<dbReference type="InterPro" id="IPR059106">
    <property type="entry name" value="WHD_MalT"/>
</dbReference>
<dbReference type="Pfam" id="PF25873">
    <property type="entry name" value="WHD_MalT"/>
    <property type="match status" value="1"/>
</dbReference>
<dbReference type="SMART" id="SM00421">
    <property type="entry name" value="HTH_LUXR"/>
    <property type="match status" value="1"/>
</dbReference>
<evidence type="ECO:0000313" key="6">
    <source>
        <dbReference type="Proteomes" id="UP000198827"/>
    </source>
</evidence>
<dbReference type="GO" id="GO:0006355">
    <property type="term" value="P:regulation of DNA-templated transcription"/>
    <property type="evidence" value="ECO:0007669"/>
    <property type="project" value="InterPro"/>
</dbReference>
<proteinExistence type="predicted"/>